<keyword evidence="3" id="KW-1185">Reference proteome</keyword>
<protein>
    <submittedName>
        <fullName evidence="2">Uncharacterized protein</fullName>
    </submittedName>
</protein>
<evidence type="ECO:0000313" key="1">
    <source>
        <dbReference type="EMBL" id="KAF5786608.1"/>
    </source>
</evidence>
<sequence length="69" mass="7574">MVNDGDGDVHEGSCRWCTTSSLTTDPYIINTTSSSTTDPFINTTMVYNGTHDGRPWWCTAAAVVVFGRR</sequence>
<organism evidence="2 3">
    <name type="scientific">Helianthus annuus</name>
    <name type="common">Common sunflower</name>
    <dbReference type="NCBI Taxonomy" id="4232"/>
    <lineage>
        <taxon>Eukaryota</taxon>
        <taxon>Viridiplantae</taxon>
        <taxon>Streptophyta</taxon>
        <taxon>Embryophyta</taxon>
        <taxon>Tracheophyta</taxon>
        <taxon>Spermatophyta</taxon>
        <taxon>Magnoliopsida</taxon>
        <taxon>eudicotyledons</taxon>
        <taxon>Gunneridae</taxon>
        <taxon>Pentapetalae</taxon>
        <taxon>asterids</taxon>
        <taxon>campanulids</taxon>
        <taxon>Asterales</taxon>
        <taxon>Asteraceae</taxon>
        <taxon>Asteroideae</taxon>
        <taxon>Heliantheae alliance</taxon>
        <taxon>Heliantheae</taxon>
        <taxon>Helianthus</taxon>
    </lineage>
</organism>
<evidence type="ECO:0000313" key="2">
    <source>
        <dbReference type="EMBL" id="OTG10687.1"/>
    </source>
</evidence>
<accession>A0A251THT4</accession>
<dbReference type="Gramene" id="mRNA:HanXRQr2_Chr10g0442971">
    <property type="protein sequence ID" value="CDS:HanXRQr2_Chr10g0442971.1"/>
    <property type="gene ID" value="HanXRQr2_Chr10g0442971"/>
</dbReference>
<reference evidence="2" key="2">
    <citation type="submission" date="2017-02" db="EMBL/GenBank/DDBJ databases">
        <title>Sunflower complete genome.</title>
        <authorList>
            <person name="Langlade N."/>
            <person name="Munos S."/>
        </authorList>
    </citation>
    <scope>NUCLEOTIDE SEQUENCE [LARGE SCALE GENOMIC DNA]</scope>
    <source>
        <tissue evidence="2">Leaves</tissue>
    </source>
</reference>
<evidence type="ECO:0000313" key="3">
    <source>
        <dbReference type="Proteomes" id="UP000215914"/>
    </source>
</evidence>
<dbReference type="EMBL" id="MNCJ02000325">
    <property type="protein sequence ID" value="KAF5786608.1"/>
    <property type="molecule type" value="Genomic_DNA"/>
</dbReference>
<dbReference type="Proteomes" id="UP000215914">
    <property type="component" value="Chromosome 10"/>
</dbReference>
<reference evidence="1" key="3">
    <citation type="submission" date="2020-06" db="EMBL/GenBank/DDBJ databases">
        <title>Helianthus annuus Genome sequencing and assembly Release 2.</title>
        <authorList>
            <person name="Gouzy J."/>
            <person name="Langlade N."/>
            <person name="Munos S."/>
        </authorList>
    </citation>
    <scope>NUCLEOTIDE SEQUENCE</scope>
    <source>
        <tissue evidence="1">Leaves</tissue>
    </source>
</reference>
<proteinExistence type="predicted"/>
<reference evidence="1 3" key="1">
    <citation type="journal article" date="2017" name="Nature">
        <title>The sunflower genome provides insights into oil metabolism, flowering and Asterid evolution.</title>
        <authorList>
            <person name="Badouin H."/>
            <person name="Gouzy J."/>
            <person name="Grassa C.J."/>
            <person name="Murat F."/>
            <person name="Staton S.E."/>
            <person name="Cottret L."/>
            <person name="Lelandais-Briere C."/>
            <person name="Owens G.L."/>
            <person name="Carrere S."/>
            <person name="Mayjonade B."/>
            <person name="Legrand L."/>
            <person name="Gill N."/>
            <person name="Kane N.C."/>
            <person name="Bowers J.E."/>
            <person name="Hubner S."/>
            <person name="Bellec A."/>
            <person name="Berard A."/>
            <person name="Berges H."/>
            <person name="Blanchet N."/>
            <person name="Boniface M.C."/>
            <person name="Brunel D."/>
            <person name="Catrice O."/>
            <person name="Chaidir N."/>
            <person name="Claudel C."/>
            <person name="Donnadieu C."/>
            <person name="Faraut T."/>
            <person name="Fievet G."/>
            <person name="Helmstetter N."/>
            <person name="King M."/>
            <person name="Knapp S.J."/>
            <person name="Lai Z."/>
            <person name="Le Paslier M.C."/>
            <person name="Lippi Y."/>
            <person name="Lorenzon L."/>
            <person name="Mandel J.R."/>
            <person name="Marage G."/>
            <person name="Marchand G."/>
            <person name="Marquand E."/>
            <person name="Bret-Mestries E."/>
            <person name="Morien E."/>
            <person name="Nambeesan S."/>
            <person name="Nguyen T."/>
            <person name="Pegot-Espagnet P."/>
            <person name="Pouilly N."/>
            <person name="Raftis F."/>
            <person name="Sallet E."/>
            <person name="Schiex T."/>
            <person name="Thomas J."/>
            <person name="Vandecasteele C."/>
            <person name="Vares D."/>
            <person name="Vear F."/>
            <person name="Vautrin S."/>
            <person name="Crespi M."/>
            <person name="Mangin B."/>
            <person name="Burke J.M."/>
            <person name="Salse J."/>
            <person name="Munos S."/>
            <person name="Vincourt P."/>
            <person name="Rieseberg L.H."/>
            <person name="Langlade N.B."/>
        </authorList>
    </citation>
    <scope>NUCLEOTIDE SEQUENCE [LARGE SCALE GENOMIC DNA]</scope>
    <source>
        <strain evidence="3">cv. SF193</strain>
        <tissue evidence="1">Leaves</tissue>
    </source>
</reference>
<dbReference type="InParanoid" id="A0A251THT4"/>
<dbReference type="EMBL" id="CM007899">
    <property type="protein sequence ID" value="OTG10687.1"/>
    <property type="molecule type" value="Genomic_DNA"/>
</dbReference>
<dbReference type="AlphaFoldDB" id="A0A251THT4"/>
<name>A0A251THT4_HELAN</name>
<gene>
    <name evidence="2" type="ORF">HannXRQ_Chr10g0290431</name>
    <name evidence="1" type="ORF">HanXRQr2_Chr10g0442971</name>
</gene>